<dbReference type="PROSITE" id="PS50076">
    <property type="entry name" value="DNAJ_2"/>
    <property type="match status" value="1"/>
</dbReference>
<dbReference type="SMART" id="SM00271">
    <property type="entry name" value="DnaJ"/>
    <property type="match status" value="1"/>
</dbReference>
<organism evidence="4 5">
    <name type="scientific">Saccharopolyspora gregorii</name>
    <dbReference type="NCBI Taxonomy" id="33914"/>
    <lineage>
        <taxon>Bacteria</taxon>
        <taxon>Bacillati</taxon>
        <taxon>Actinomycetota</taxon>
        <taxon>Actinomycetes</taxon>
        <taxon>Pseudonocardiales</taxon>
        <taxon>Pseudonocardiaceae</taxon>
        <taxon>Saccharopolyspora</taxon>
    </lineage>
</organism>
<dbReference type="InterPro" id="IPR011528">
    <property type="entry name" value="NERD"/>
</dbReference>
<evidence type="ECO:0000313" key="4">
    <source>
        <dbReference type="EMBL" id="GAA3360568.1"/>
    </source>
</evidence>
<accession>A0ABP6RT75</accession>
<gene>
    <name evidence="4" type="ORF">GCM10020366_41090</name>
</gene>
<sequence>MRGVDYYELLGVERSASSAEIKSAYRTLARTMHPDVGGTAGTFRLLQQAYETLNDPVRRADYDGGGDGEEEQPEPRPGPKRTPSRRWVYRPGQRRDFGDDPDFAPAAPDLSAADIPWWDEVDPAERVVYLPVTAPDRTAALAMAGGWVLLAAAGLLVGLSGVLLGVWLALLVSAGVVVLVLLRRLLEAHRTDRLFEAENRGRVFGGTAEEEVAADAVVKQRSAELLADHLTRLPGARIFHGVAWPGSVFADVDHAVLCGRRLVLVESKRWLPGHYEVDEDGEVWRNGHVFRGGTTRLGEGVAAFEALLPEVEVRGVLLLYPNRAGEVSVGESDAEAPVEPLTPEGFVREIGEWLAAEPAAVDRDAFAMVLAQVVTR</sequence>
<dbReference type="PANTHER" id="PTHR24074">
    <property type="entry name" value="CO-CHAPERONE PROTEIN DJLA"/>
    <property type="match status" value="1"/>
</dbReference>
<dbReference type="InterPro" id="IPR050817">
    <property type="entry name" value="DjlA_DnaK_co-chaperone"/>
</dbReference>
<evidence type="ECO:0000256" key="1">
    <source>
        <dbReference type="SAM" id="MobiDB-lite"/>
    </source>
</evidence>
<feature type="transmembrane region" description="Helical" evidence="2">
    <location>
        <begin position="165"/>
        <end position="186"/>
    </location>
</feature>
<dbReference type="Proteomes" id="UP001500483">
    <property type="component" value="Unassembled WGS sequence"/>
</dbReference>
<dbReference type="Gene3D" id="1.10.287.110">
    <property type="entry name" value="DnaJ domain"/>
    <property type="match status" value="1"/>
</dbReference>
<dbReference type="InterPro" id="IPR036869">
    <property type="entry name" value="J_dom_sf"/>
</dbReference>
<comment type="caution">
    <text evidence="4">The sequence shown here is derived from an EMBL/GenBank/DDBJ whole genome shotgun (WGS) entry which is preliminary data.</text>
</comment>
<dbReference type="PRINTS" id="PR00625">
    <property type="entry name" value="JDOMAIN"/>
</dbReference>
<dbReference type="InterPro" id="IPR001623">
    <property type="entry name" value="DnaJ_domain"/>
</dbReference>
<dbReference type="SUPFAM" id="SSF46565">
    <property type="entry name" value="Chaperone J-domain"/>
    <property type="match status" value="1"/>
</dbReference>
<dbReference type="CDD" id="cd06257">
    <property type="entry name" value="DnaJ"/>
    <property type="match status" value="1"/>
</dbReference>
<keyword evidence="2" id="KW-0812">Transmembrane</keyword>
<dbReference type="InterPro" id="IPR018253">
    <property type="entry name" value="DnaJ_domain_CS"/>
</dbReference>
<name>A0ABP6RT75_9PSEU</name>
<evidence type="ECO:0000256" key="2">
    <source>
        <dbReference type="SAM" id="Phobius"/>
    </source>
</evidence>
<dbReference type="Pfam" id="PF08378">
    <property type="entry name" value="NERD"/>
    <property type="match status" value="1"/>
</dbReference>
<reference evidence="5" key="1">
    <citation type="journal article" date="2019" name="Int. J. Syst. Evol. Microbiol.">
        <title>The Global Catalogue of Microorganisms (GCM) 10K type strain sequencing project: providing services to taxonomists for standard genome sequencing and annotation.</title>
        <authorList>
            <consortium name="The Broad Institute Genomics Platform"/>
            <consortium name="The Broad Institute Genome Sequencing Center for Infectious Disease"/>
            <person name="Wu L."/>
            <person name="Ma J."/>
        </authorList>
    </citation>
    <scope>NUCLEOTIDE SEQUENCE [LARGE SCALE GENOMIC DNA]</scope>
    <source>
        <strain evidence="5">JCM 9687</strain>
    </source>
</reference>
<keyword evidence="2" id="KW-1133">Transmembrane helix</keyword>
<evidence type="ECO:0000313" key="5">
    <source>
        <dbReference type="Proteomes" id="UP001500483"/>
    </source>
</evidence>
<dbReference type="Pfam" id="PF00226">
    <property type="entry name" value="DnaJ"/>
    <property type="match status" value="1"/>
</dbReference>
<dbReference type="EMBL" id="BAAAYK010000038">
    <property type="protein sequence ID" value="GAA3360568.1"/>
    <property type="molecule type" value="Genomic_DNA"/>
</dbReference>
<protein>
    <submittedName>
        <fullName evidence="4">DnaJ domain-containing protein</fullName>
    </submittedName>
</protein>
<keyword evidence="2" id="KW-0472">Membrane</keyword>
<keyword evidence="5" id="KW-1185">Reference proteome</keyword>
<feature type="transmembrane region" description="Helical" evidence="2">
    <location>
        <begin position="139"/>
        <end position="159"/>
    </location>
</feature>
<dbReference type="RefSeq" id="WP_344928775.1">
    <property type="nucleotide sequence ID" value="NZ_BAAAYK010000038.1"/>
</dbReference>
<feature type="domain" description="J" evidence="3">
    <location>
        <begin position="5"/>
        <end position="66"/>
    </location>
</feature>
<proteinExistence type="predicted"/>
<dbReference type="PROSITE" id="PS00636">
    <property type="entry name" value="DNAJ_1"/>
    <property type="match status" value="1"/>
</dbReference>
<feature type="region of interest" description="Disordered" evidence="1">
    <location>
        <begin position="55"/>
        <end position="86"/>
    </location>
</feature>
<evidence type="ECO:0000259" key="3">
    <source>
        <dbReference type="PROSITE" id="PS50076"/>
    </source>
</evidence>